<organism evidence="4 5">
    <name type="scientific">Candidatus Thiodictyon syntrophicum</name>
    <dbReference type="NCBI Taxonomy" id="1166950"/>
    <lineage>
        <taxon>Bacteria</taxon>
        <taxon>Pseudomonadati</taxon>
        <taxon>Pseudomonadota</taxon>
        <taxon>Gammaproteobacteria</taxon>
        <taxon>Chromatiales</taxon>
        <taxon>Chromatiaceae</taxon>
        <taxon>Thiodictyon</taxon>
    </lineage>
</organism>
<sequence>MHKPVLPAVLLAALSFTGAAEAGLFARPGGLVYDSDQNLTWLADANYAATQYSAGGGSAGADGGLFDWADAKAWAEALIFAGAEGWRLPTADPTCAGDACPTAELGSLFYTGLGGTYGTPITASHNASFDLFLNLGDVLYWTATPDDANPGYAWSFDFYDGSQLAYQDDSLFVAWAVHHGDVPVPATLALLAAGLLGLRRQRVGGSA</sequence>
<protein>
    <submittedName>
        <fullName evidence="4">Uncharacterized protein</fullName>
    </submittedName>
</protein>
<feature type="signal peptide" evidence="1">
    <location>
        <begin position="1"/>
        <end position="22"/>
    </location>
</feature>
<feature type="chain" id="PRO_5014868819" evidence="1">
    <location>
        <begin position="23"/>
        <end position="207"/>
    </location>
</feature>
<feature type="domain" description="Ice-binding protein C-terminal" evidence="2">
    <location>
        <begin position="181"/>
        <end position="200"/>
    </location>
</feature>
<keyword evidence="1" id="KW-0732">Signal</keyword>
<dbReference type="Pfam" id="PF07589">
    <property type="entry name" value="PEP-CTERM"/>
    <property type="match status" value="1"/>
</dbReference>
<proteinExistence type="predicted"/>
<reference evidence="4 5" key="1">
    <citation type="submission" date="2017-03" db="EMBL/GenBank/DDBJ databases">
        <title>Complete genome sequence of Candidatus 'Thiodictyon syntrophicum' sp. nov. strain Cad16T, a photolithoautotroph purple sulfur bacterium isolated from an alpine meromictic lake.</title>
        <authorList>
            <person name="Luedin S.M."/>
            <person name="Pothier J.F."/>
            <person name="Danza F."/>
            <person name="Storelli N."/>
            <person name="Wittwer M."/>
            <person name="Tonolla M."/>
        </authorList>
    </citation>
    <scope>NUCLEOTIDE SEQUENCE [LARGE SCALE GENOMIC DNA]</scope>
    <source>
        <strain evidence="4 5">Cad16T</strain>
    </source>
</reference>
<dbReference type="InterPro" id="IPR013424">
    <property type="entry name" value="Ice-binding_C"/>
</dbReference>
<dbReference type="KEGG" id="tsy:THSYN_14685"/>
<evidence type="ECO:0000313" key="5">
    <source>
        <dbReference type="Proteomes" id="UP000232638"/>
    </source>
</evidence>
<name>A0A2K8U912_9GAMM</name>
<dbReference type="EMBL" id="CP020370">
    <property type="protein sequence ID" value="AUB82070.1"/>
    <property type="molecule type" value="Genomic_DNA"/>
</dbReference>
<evidence type="ECO:0000259" key="2">
    <source>
        <dbReference type="Pfam" id="PF07589"/>
    </source>
</evidence>
<dbReference type="InterPro" id="IPR011460">
    <property type="entry name" value="Lcl_C"/>
</dbReference>
<keyword evidence="5" id="KW-1185">Reference proteome</keyword>
<dbReference type="OrthoDB" id="5567186at2"/>
<feature type="domain" description="Lcl C-terminal" evidence="3">
    <location>
        <begin position="30"/>
        <end position="177"/>
    </location>
</feature>
<gene>
    <name evidence="4" type="ORF">THSYN_14685</name>
</gene>
<evidence type="ECO:0000259" key="3">
    <source>
        <dbReference type="Pfam" id="PF07603"/>
    </source>
</evidence>
<dbReference type="RefSeq" id="WP_100919820.1">
    <property type="nucleotide sequence ID" value="NZ_CP020370.1"/>
</dbReference>
<accession>A0A2K8U912</accession>
<dbReference type="Proteomes" id="UP000232638">
    <property type="component" value="Chromosome"/>
</dbReference>
<evidence type="ECO:0000256" key="1">
    <source>
        <dbReference type="SAM" id="SignalP"/>
    </source>
</evidence>
<dbReference type="Pfam" id="PF07603">
    <property type="entry name" value="Lcl_C"/>
    <property type="match status" value="1"/>
</dbReference>
<evidence type="ECO:0000313" key="4">
    <source>
        <dbReference type="EMBL" id="AUB82070.1"/>
    </source>
</evidence>
<dbReference type="AlphaFoldDB" id="A0A2K8U912"/>